<accession>A0A917EXS3</accession>
<dbReference type="InterPro" id="IPR000182">
    <property type="entry name" value="GNAT_dom"/>
</dbReference>
<evidence type="ECO:0000256" key="1">
    <source>
        <dbReference type="ARBA" id="ARBA00022679"/>
    </source>
</evidence>
<dbReference type="Pfam" id="PF00583">
    <property type="entry name" value="Acetyltransf_1"/>
    <property type="match status" value="1"/>
</dbReference>
<dbReference type="InterPro" id="IPR016181">
    <property type="entry name" value="Acyl_CoA_acyltransferase"/>
</dbReference>
<proteinExistence type="predicted"/>
<dbReference type="Gene3D" id="3.40.630.30">
    <property type="match status" value="1"/>
</dbReference>
<dbReference type="SUPFAM" id="SSF55729">
    <property type="entry name" value="Acyl-CoA N-acyltransferases (Nat)"/>
    <property type="match status" value="1"/>
</dbReference>
<dbReference type="PROSITE" id="PS51186">
    <property type="entry name" value="GNAT"/>
    <property type="match status" value="1"/>
</dbReference>
<dbReference type="Proteomes" id="UP000660110">
    <property type="component" value="Unassembled WGS sequence"/>
</dbReference>
<evidence type="ECO:0000313" key="4">
    <source>
        <dbReference type="EMBL" id="GGF20121.1"/>
    </source>
</evidence>
<feature type="domain" description="N-acetyltransferase" evidence="3">
    <location>
        <begin position="1"/>
        <end position="147"/>
    </location>
</feature>
<reference evidence="4" key="2">
    <citation type="submission" date="2020-09" db="EMBL/GenBank/DDBJ databases">
        <authorList>
            <person name="Sun Q."/>
            <person name="Zhou Y."/>
        </authorList>
    </citation>
    <scope>NUCLEOTIDE SEQUENCE</scope>
    <source>
        <strain evidence="4">CGMCC 1.12153</strain>
    </source>
</reference>
<name>A0A917EXS3_HALAA</name>
<evidence type="ECO:0000256" key="2">
    <source>
        <dbReference type="ARBA" id="ARBA00023315"/>
    </source>
</evidence>
<keyword evidence="2" id="KW-0012">Acyltransferase</keyword>
<gene>
    <name evidence="4" type="ORF">GCM10010954_18600</name>
</gene>
<keyword evidence="1" id="KW-0808">Transferase</keyword>
<dbReference type="CDD" id="cd04301">
    <property type="entry name" value="NAT_SF"/>
    <property type="match status" value="1"/>
</dbReference>
<dbReference type="PANTHER" id="PTHR43800:SF1">
    <property type="entry name" value="PEPTIDYL-LYSINE N-ACETYLTRANSFERASE YJAB"/>
    <property type="match status" value="1"/>
</dbReference>
<organism evidence="4 5">
    <name type="scientific">Halobacillus andaensis</name>
    <dbReference type="NCBI Taxonomy" id="1176239"/>
    <lineage>
        <taxon>Bacteria</taxon>
        <taxon>Bacillati</taxon>
        <taxon>Bacillota</taxon>
        <taxon>Bacilli</taxon>
        <taxon>Bacillales</taxon>
        <taxon>Bacillaceae</taxon>
        <taxon>Halobacillus</taxon>
    </lineage>
</organism>
<sequence length="150" mass="17280">MAYMNLIHNRNDYLPLLLLADENETIVSEYINEGEMYAIIDQDQLAGVCLFVFPQNDVVEIKNIAIYPEKQGKGLGRKVLSEAFTMFQKRELREIIVGTANSSLENIAFYQKCGFRMNAIRKGFFSRYPEPIYENGIQALDMIVFSKHLN</sequence>
<evidence type="ECO:0000259" key="3">
    <source>
        <dbReference type="PROSITE" id="PS51186"/>
    </source>
</evidence>
<dbReference type="RefSeq" id="WP_229735053.1">
    <property type="nucleotide sequence ID" value="NZ_BMEL01000002.1"/>
</dbReference>
<evidence type="ECO:0000313" key="5">
    <source>
        <dbReference type="Proteomes" id="UP000660110"/>
    </source>
</evidence>
<comment type="caution">
    <text evidence="4">The sequence shown here is derived from an EMBL/GenBank/DDBJ whole genome shotgun (WGS) entry which is preliminary data.</text>
</comment>
<dbReference type="EMBL" id="BMEL01000002">
    <property type="protein sequence ID" value="GGF20121.1"/>
    <property type="molecule type" value="Genomic_DNA"/>
</dbReference>
<dbReference type="GO" id="GO:0016747">
    <property type="term" value="F:acyltransferase activity, transferring groups other than amino-acyl groups"/>
    <property type="evidence" value="ECO:0007669"/>
    <property type="project" value="InterPro"/>
</dbReference>
<dbReference type="PANTHER" id="PTHR43800">
    <property type="entry name" value="PEPTIDYL-LYSINE N-ACETYLTRANSFERASE YJAB"/>
    <property type="match status" value="1"/>
</dbReference>
<protein>
    <submittedName>
        <fullName evidence="4">N-acetyltransferase</fullName>
    </submittedName>
</protein>
<keyword evidence="5" id="KW-1185">Reference proteome</keyword>
<reference evidence="4" key="1">
    <citation type="journal article" date="2014" name="Int. J. Syst. Evol. Microbiol.">
        <title>Complete genome sequence of Corynebacterium casei LMG S-19264T (=DSM 44701T), isolated from a smear-ripened cheese.</title>
        <authorList>
            <consortium name="US DOE Joint Genome Institute (JGI-PGF)"/>
            <person name="Walter F."/>
            <person name="Albersmeier A."/>
            <person name="Kalinowski J."/>
            <person name="Ruckert C."/>
        </authorList>
    </citation>
    <scope>NUCLEOTIDE SEQUENCE</scope>
    <source>
        <strain evidence="4">CGMCC 1.12153</strain>
    </source>
</reference>
<dbReference type="AlphaFoldDB" id="A0A917EXS3"/>